<keyword evidence="4" id="KW-1185">Reference proteome</keyword>
<dbReference type="Proteomes" id="UP000887159">
    <property type="component" value="Unassembled WGS sequence"/>
</dbReference>
<protein>
    <submittedName>
        <fullName evidence="3">Transposable element Tcb2 transposase</fullName>
    </submittedName>
</protein>
<proteinExistence type="predicted"/>
<reference evidence="3" key="1">
    <citation type="submission" date="2020-08" db="EMBL/GenBank/DDBJ databases">
        <title>Multicomponent nature underlies the extraordinary mechanical properties of spider dragline silk.</title>
        <authorList>
            <person name="Kono N."/>
            <person name="Nakamura H."/>
            <person name="Mori M."/>
            <person name="Yoshida Y."/>
            <person name="Ohtoshi R."/>
            <person name="Malay A.D."/>
            <person name="Moran D.A.P."/>
            <person name="Tomita M."/>
            <person name="Numata K."/>
            <person name="Arakawa K."/>
        </authorList>
    </citation>
    <scope>NUCLEOTIDE SEQUENCE</scope>
</reference>
<accession>A0A8X6V4Z6</accession>
<keyword evidence="2" id="KW-0472">Membrane</keyword>
<dbReference type="AlphaFoldDB" id="A0A8X6V4Z6"/>
<comment type="caution">
    <text evidence="3">The sequence shown here is derived from an EMBL/GenBank/DDBJ whole genome shotgun (WGS) entry which is preliminary data.</text>
</comment>
<evidence type="ECO:0000313" key="4">
    <source>
        <dbReference type="Proteomes" id="UP000887159"/>
    </source>
</evidence>
<evidence type="ECO:0000313" key="3">
    <source>
        <dbReference type="EMBL" id="GFX99493.1"/>
    </source>
</evidence>
<feature type="region of interest" description="Disordered" evidence="1">
    <location>
        <begin position="1"/>
        <end position="23"/>
    </location>
</feature>
<evidence type="ECO:0000256" key="2">
    <source>
        <dbReference type="SAM" id="Phobius"/>
    </source>
</evidence>
<keyword evidence="2" id="KW-0812">Transmembrane</keyword>
<name>A0A8X6V4Z6_TRICX</name>
<keyword evidence="2" id="KW-1133">Transmembrane helix</keyword>
<dbReference type="EMBL" id="BMAU01021212">
    <property type="protein sequence ID" value="GFX99493.1"/>
    <property type="molecule type" value="Genomic_DNA"/>
</dbReference>
<evidence type="ECO:0000256" key="1">
    <source>
        <dbReference type="SAM" id="MobiDB-lite"/>
    </source>
</evidence>
<sequence>MQVWKQWTDEHQTNRKTGSGQRKVTLARDDGHLLHMAVNDRKAPSWLLAAQLSTSTGVLMLASSIRRCLLHHRLRARVSLYRILPTTNH</sequence>
<organism evidence="3 4">
    <name type="scientific">Trichonephila clavipes</name>
    <name type="common">Golden silk orbweaver</name>
    <name type="synonym">Nephila clavipes</name>
    <dbReference type="NCBI Taxonomy" id="2585209"/>
    <lineage>
        <taxon>Eukaryota</taxon>
        <taxon>Metazoa</taxon>
        <taxon>Ecdysozoa</taxon>
        <taxon>Arthropoda</taxon>
        <taxon>Chelicerata</taxon>
        <taxon>Arachnida</taxon>
        <taxon>Araneae</taxon>
        <taxon>Araneomorphae</taxon>
        <taxon>Entelegynae</taxon>
        <taxon>Araneoidea</taxon>
        <taxon>Nephilidae</taxon>
        <taxon>Trichonephila</taxon>
    </lineage>
</organism>
<gene>
    <name evidence="3" type="primary">NCL1_16401</name>
    <name evidence="3" type="ORF">TNCV_3039681</name>
</gene>
<feature type="transmembrane region" description="Helical" evidence="2">
    <location>
        <begin position="46"/>
        <end position="65"/>
    </location>
</feature>